<evidence type="ECO:0000313" key="1">
    <source>
        <dbReference type="Proteomes" id="UP000887540"/>
    </source>
</evidence>
<keyword evidence="1" id="KW-1185">Reference proteome</keyword>
<protein>
    <submittedName>
        <fullName evidence="2">Endonuclease/exonuclease/phosphatase domain-containing protein</fullName>
    </submittedName>
</protein>
<accession>A0A914DLJ7</accession>
<name>A0A914DLJ7_9BILA</name>
<dbReference type="Proteomes" id="UP000887540">
    <property type="component" value="Unplaced"/>
</dbReference>
<dbReference type="InterPro" id="IPR036691">
    <property type="entry name" value="Endo/exonu/phosph_ase_sf"/>
</dbReference>
<dbReference type="WBParaSite" id="ACRNAN_scaffold31302.g30011.t1">
    <property type="protein sequence ID" value="ACRNAN_scaffold31302.g30011.t1"/>
    <property type="gene ID" value="ACRNAN_scaffold31302.g30011"/>
</dbReference>
<evidence type="ECO:0000313" key="2">
    <source>
        <dbReference type="WBParaSite" id="ACRNAN_scaffold31302.g30011.t1"/>
    </source>
</evidence>
<dbReference type="Gene3D" id="3.60.10.10">
    <property type="entry name" value="Endonuclease/exonuclease/phosphatase"/>
    <property type="match status" value="1"/>
</dbReference>
<reference evidence="2" key="1">
    <citation type="submission" date="2022-11" db="UniProtKB">
        <authorList>
            <consortium name="WormBaseParasite"/>
        </authorList>
    </citation>
    <scope>IDENTIFICATION</scope>
</reference>
<dbReference type="AlphaFoldDB" id="A0A914DLJ7"/>
<organism evidence="1 2">
    <name type="scientific">Acrobeloides nanus</name>
    <dbReference type="NCBI Taxonomy" id="290746"/>
    <lineage>
        <taxon>Eukaryota</taxon>
        <taxon>Metazoa</taxon>
        <taxon>Ecdysozoa</taxon>
        <taxon>Nematoda</taxon>
        <taxon>Chromadorea</taxon>
        <taxon>Rhabditida</taxon>
        <taxon>Tylenchina</taxon>
        <taxon>Cephalobomorpha</taxon>
        <taxon>Cephaloboidea</taxon>
        <taxon>Cephalobidae</taxon>
        <taxon>Acrobeloides</taxon>
    </lineage>
</organism>
<proteinExistence type="predicted"/>
<sequence>MHRTASVKIRLAKQIIHVASIYRPPSKNLDKISIFHEQLTDFLSGMDLKASSLLMAGDVNICWYESESEQLKSMATEMGLAQDINEPTHNKQTIDHFY</sequence>
<dbReference type="SUPFAM" id="SSF56219">
    <property type="entry name" value="DNase I-like"/>
    <property type="match status" value="1"/>
</dbReference>